<dbReference type="InterPro" id="IPR007373">
    <property type="entry name" value="Thiamin_PyroPKinase_B1-bd"/>
</dbReference>
<dbReference type="Pfam" id="PF04265">
    <property type="entry name" value="TPK_B1_binding"/>
    <property type="match status" value="1"/>
</dbReference>
<feature type="domain" description="Thiamin pyrophosphokinase thiamin-binding" evidence="6">
    <location>
        <begin position="142"/>
        <end position="208"/>
    </location>
</feature>
<dbReference type="NCBIfam" id="TIGR01378">
    <property type="entry name" value="thi_PPkinase"/>
    <property type="match status" value="1"/>
</dbReference>
<dbReference type="GO" id="GO:0005524">
    <property type="term" value="F:ATP binding"/>
    <property type="evidence" value="ECO:0007669"/>
    <property type="project" value="UniProtKB-KW"/>
</dbReference>
<evidence type="ECO:0000313" key="7">
    <source>
        <dbReference type="EMBL" id="RHW33698.1"/>
    </source>
</evidence>
<dbReference type="Gene3D" id="3.40.50.10240">
    <property type="entry name" value="Thiamin pyrophosphokinase, catalytic domain"/>
    <property type="match status" value="1"/>
</dbReference>
<dbReference type="GO" id="GO:0004788">
    <property type="term" value="F:thiamine diphosphokinase activity"/>
    <property type="evidence" value="ECO:0007669"/>
    <property type="project" value="UniProtKB-UniRule"/>
</dbReference>
<dbReference type="SMART" id="SM00983">
    <property type="entry name" value="TPK_B1_binding"/>
    <property type="match status" value="1"/>
</dbReference>
<evidence type="ECO:0000256" key="1">
    <source>
        <dbReference type="ARBA" id="ARBA00022679"/>
    </source>
</evidence>
<dbReference type="GO" id="GO:0016301">
    <property type="term" value="F:kinase activity"/>
    <property type="evidence" value="ECO:0007669"/>
    <property type="project" value="UniProtKB-KW"/>
</dbReference>
<organism evidence="7 8">
    <name type="scientific">Oceanobacillus profundus</name>
    <dbReference type="NCBI Taxonomy" id="372463"/>
    <lineage>
        <taxon>Bacteria</taxon>
        <taxon>Bacillati</taxon>
        <taxon>Bacillota</taxon>
        <taxon>Bacilli</taxon>
        <taxon>Bacillales</taxon>
        <taxon>Bacillaceae</taxon>
        <taxon>Oceanobacillus</taxon>
    </lineage>
</organism>
<keyword evidence="1 7" id="KW-0808">Transferase</keyword>
<dbReference type="EMBL" id="QWEH01000003">
    <property type="protein sequence ID" value="RHW33698.1"/>
    <property type="molecule type" value="Genomic_DNA"/>
</dbReference>
<dbReference type="SUPFAM" id="SSF63999">
    <property type="entry name" value="Thiamin pyrophosphokinase, catalytic domain"/>
    <property type="match status" value="1"/>
</dbReference>
<accession>A0A417YK93</accession>
<keyword evidence="8" id="KW-1185">Reference proteome</keyword>
<gene>
    <name evidence="7" type="ORF">D1B32_06555</name>
</gene>
<evidence type="ECO:0000313" key="8">
    <source>
        <dbReference type="Proteomes" id="UP000285456"/>
    </source>
</evidence>
<dbReference type="PANTHER" id="PTHR41299:SF1">
    <property type="entry name" value="THIAMINE PYROPHOSPHOKINASE"/>
    <property type="match status" value="1"/>
</dbReference>
<reference evidence="7 8" key="1">
    <citation type="journal article" date="2007" name="Int. J. Syst. Evol. Microbiol.">
        <title>Oceanobacillus profundus sp. nov., isolated from a deep-sea sediment core.</title>
        <authorList>
            <person name="Kim Y.G."/>
            <person name="Choi D.H."/>
            <person name="Hyun S."/>
            <person name="Cho B.C."/>
        </authorList>
    </citation>
    <scope>NUCLEOTIDE SEQUENCE [LARGE SCALE GENOMIC DNA]</scope>
    <source>
        <strain evidence="7 8">DSM 18246</strain>
    </source>
</reference>
<evidence type="ECO:0000256" key="2">
    <source>
        <dbReference type="ARBA" id="ARBA00022741"/>
    </source>
</evidence>
<dbReference type="EC" id="2.7.6.2" evidence="5"/>
<sequence length="216" mass="24081">MKVVAIVGNGPSGLVPNLHLFKDKIDSWIGADRGAYLIAEQKIPLEYAVGDFDSIDKHERQVISKNAAYMERHPIEKDETDMEIALNRAYAMNPSKIYLFGVTGGRLDHELINIQLLYTILNKGIQAVIVDQSNQIEMLSPGIHTIENHEAYPYISLIPFTKEVEGIYLSGFYYPLSNTTISWGSTLCISNKLLSKKGTFSFDKGIVLLVKSGDTI</sequence>
<keyword evidence="4" id="KW-0067">ATP-binding</keyword>
<evidence type="ECO:0000256" key="5">
    <source>
        <dbReference type="NCBIfam" id="TIGR01378"/>
    </source>
</evidence>
<dbReference type="AlphaFoldDB" id="A0A417YK93"/>
<dbReference type="PANTHER" id="PTHR41299">
    <property type="entry name" value="THIAMINE PYROPHOSPHOKINASE"/>
    <property type="match status" value="1"/>
</dbReference>
<dbReference type="Proteomes" id="UP000285456">
    <property type="component" value="Unassembled WGS sequence"/>
</dbReference>
<name>A0A417YK93_9BACI</name>
<dbReference type="GO" id="GO:0030975">
    <property type="term" value="F:thiamine binding"/>
    <property type="evidence" value="ECO:0007669"/>
    <property type="project" value="InterPro"/>
</dbReference>
<comment type="caution">
    <text evidence="7">The sequence shown here is derived from an EMBL/GenBank/DDBJ whole genome shotgun (WGS) entry which is preliminary data.</text>
</comment>
<dbReference type="GO" id="GO:0006772">
    <property type="term" value="P:thiamine metabolic process"/>
    <property type="evidence" value="ECO:0007669"/>
    <property type="project" value="UniProtKB-UniRule"/>
</dbReference>
<evidence type="ECO:0000256" key="4">
    <source>
        <dbReference type="ARBA" id="ARBA00022840"/>
    </source>
</evidence>
<dbReference type="InterPro" id="IPR036759">
    <property type="entry name" value="TPK_catalytic_sf"/>
</dbReference>
<dbReference type="InterPro" id="IPR053149">
    <property type="entry name" value="TPK"/>
</dbReference>
<dbReference type="OrthoDB" id="9804377at2"/>
<dbReference type="RefSeq" id="WP_118888943.1">
    <property type="nucleotide sequence ID" value="NZ_JAUOPF010000007.1"/>
</dbReference>
<evidence type="ECO:0000259" key="6">
    <source>
        <dbReference type="SMART" id="SM00983"/>
    </source>
</evidence>
<keyword evidence="3 7" id="KW-0418">Kinase</keyword>
<keyword evidence="2" id="KW-0547">Nucleotide-binding</keyword>
<evidence type="ECO:0000256" key="3">
    <source>
        <dbReference type="ARBA" id="ARBA00022777"/>
    </source>
</evidence>
<dbReference type="InterPro" id="IPR036371">
    <property type="entry name" value="TPK_B1-bd_sf"/>
</dbReference>
<dbReference type="InterPro" id="IPR007371">
    <property type="entry name" value="TPK_catalytic"/>
</dbReference>
<dbReference type="CDD" id="cd07995">
    <property type="entry name" value="TPK"/>
    <property type="match status" value="1"/>
</dbReference>
<proteinExistence type="predicted"/>
<dbReference type="GO" id="GO:0009229">
    <property type="term" value="P:thiamine diphosphate biosynthetic process"/>
    <property type="evidence" value="ECO:0007669"/>
    <property type="project" value="InterPro"/>
</dbReference>
<dbReference type="InterPro" id="IPR006282">
    <property type="entry name" value="Thi_PPkinase"/>
</dbReference>
<dbReference type="Pfam" id="PF04263">
    <property type="entry name" value="TPK_catalytic"/>
    <property type="match status" value="1"/>
</dbReference>
<dbReference type="SUPFAM" id="SSF63862">
    <property type="entry name" value="Thiamin pyrophosphokinase, substrate-binding domain"/>
    <property type="match status" value="1"/>
</dbReference>
<protein>
    <recommendedName>
        <fullName evidence="5">Thiamine diphosphokinase</fullName>
        <ecNumber evidence="5">2.7.6.2</ecNumber>
    </recommendedName>
</protein>